<sequence length="40" mass="4310">MGLLAPSLAALAYVHFCLEALRRLRQGAVVSIIEKLEVSA</sequence>
<name>A0A1A8XRG0_9RHOO</name>
<proteinExistence type="predicted"/>
<protein>
    <submittedName>
        <fullName evidence="1">Uncharacterized protein</fullName>
    </submittedName>
</protein>
<dbReference type="Proteomes" id="UP000199600">
    <property type="component" value="Unassembled WGS sequence"/>
</dbReference>
<dbReference type="AlphaFoldDB" id="A0A1A8XRG0"/>
<keyword evidence="2" id="KW-1185">Reference proteome</keyword>
<accession>A0A1A8XRG0</accession>
<gene>
    <name evidence="1" type="ORF">PROAA_2310001</name>
</gene>
<dbReference type="EMBL" id="FLQY01000148">
    <property type="protein sequence ID" value="SBT07714.1"/>
    <property type="molecule type" value="Genomic_DNA"/>
</dbReference>
<reference evidence="1 2" key="1">
    <citation type="submission" date="2016-06" db="EMBL/GenBank/DDBJ databases">
        <authorList>
            <person name="Kjaerup R.B."/>
            <person name="Dalgaard T.S."/>
            <person name="Juul-Madsen H.R."/>
        </authorList>
    </citation>
    <scope>NUCLEOTIDE SEQUENCE [LARGE SCALE GENOMIC DNA]</scope>
    <source>
        <strain evidence="1">2</strain>
    </source>
</reference>
<evidence type="ECO:0000313" key="2">
    <source>
        <dbReference type="Proteomes" id="UP000199600"/>
    </source>
</evidence>
<organism evidence="1 2">
    <name type="scientific">Candidatus Propionivibrio aalborgensis</name>
    <dbReference type="NCBI Taxonomy" id="1860101"/>
    <lineage>
        <taxon>Bacteria</taxon>
        <taxon>Pseudomonadati</taxon>
        <taxon>Pseudomonadota</taxon>
        <taxon>Betaproteobacteria</taxon>
        <taxon>Rhodocyclales</taxon>
        <taxon>Rhodocyclaceae</taxon>
        <taxon>Propionivibrio</taxon>
    </lineage>
</organism>
<evidence type="ECO:0000313" key="1">
    <source>
        <dbReference type="EMBL" id="SBT07714.1"/>
    </source>
</evidence>